<protein>
    <submittedName>
        <fullName evidence="1">Uncharacterized protein</fullName>
    </submittedName>
</protein>
<sequence>IPIPPQINFVESAQETAFARAWIGQFRTLNIPKSSVQLSFSRSSGPGGQRQYSWSKCEQSQTKVMLKCAIDQDWIPLWAKPSL</sequence>
<feature type="non-terminal residue" evidence="1">
    <location>
        <position position="83"/>
    </location>
</feature>
<gene>
    <name evidence="1" type="ORF">B0H17DRAFT_869734</name>
</gene>
<dbReference type="Proteomes" id="UP001221757">
    <property type="component" value="Unassembled WGS sequence"/>
</dbReference>
<keyword evidence="2" id="KW-1185">Reference proteome</keyword>
<feature type="non-terminal residue" evidence="1">
    <location>
        <position position="1"/>
    </location>
</feature>
<proteinExistence type="predicted"/>
<comment type="caution">
    <text evidence="1">The sequence shown here is derived from an EMBL/GenBank/DDBJ whole genome shotgun (WGS) entry which is preliminary data.</text>
</comment>
<name>A0AAD7DIQ3_MYCRO</name>
<organism evidence="1 2">
    <name type="scientific">Mycena rosella</name>
    <name type="common">Pink bonnet</name>
    <name type="synonym">Agaricus rosellus</name>
    <dbReference type="NCBI Taxonomy" id="1033263"/>
    <lineage>
        <taxon>Eukaryota</taxon>
        <taxon>Fungi</taxon>
        <taxon>Dikarya</taxon>
        <taxon>Basidiomycota</taxon>
        <taxon>Agaricomycotina</taxon>
        <taxon>Agaricomycetes</taxon>
        <taxon>Agaricomycetidae</taxon>
        <taxon>Agaricales</taxon>
        <taxon>Marasmiineae</taxon>
        <taxon>Mycenaceae</taxon>
        <taxon>Mycena</taxon>
    </lineage>
</organism>
<dbReference type="EMBL" id="JARKIE010000051">
    <property type="protein sequence ID" value="KAJ7692557.1"/>
    <property type="molecule type" value="Genomic_DNA"/>
</dbReference>
<evidence type="ECO:0000313" key="1">
    <source>
        <dbReference type="EMBL" id="KAJ7692557.1"/>
    </source>
</evidence>
<dbReference type="Gene3D" id="3.30.160.20">
    <property type="match status" value="1"/>
</dbReference>
<evidence type="ECO:0000313" key="2">
    <source>
        <dbReference type="Proteomes" id="UP001221757"/>
    </source>
</evidence>
<reference evidence="1" key="1">
    <citation type="submission" date="2023-03" db="EMBL/GenBank/DDBJ databases">
        <title>Massive genome expansion in bonnet fungi (Mycena s.s.) driven by repeated elements and novel gene families across ecological guilds.</title>
        <authorList>
            <consortium name="Lawrence Berkeley National Laboratory"/>
            <person name="Harder C.B."/>
            <person name="Miyauchi S."/>
            <person name="Viragh M."/>
            <person name="Kuo A."/>
            <person name="Thoen E."/>
            <person name="Andreopoulos B."/>
            <person name="Lu D."/>
            <person name="Skrede I."/>
            <person name="Drula E."/>
            <person name="Henrissat B."/>
            <person name="Morin E."/>
            <person name="Kohler A."/>
            <person name="Barry K."/>
            <person name="LaButti K."/>
            <person name="Morin E."/>
            <person name="Salamov A."/>
            <person name="Lipzen A."/>
            <person name="Mereny Z."/>
            <person name="Hegedus B."/>
            <person name="Baldrian P."/>
            <person name="Stursova M."/>
            <person name="Weitz H."/>
            <person name="Taylor A."/>
            <person name="Grigoriev I.V."/>
            <person name="Nagy L.G."/>
            <person name="Martin F."/>
            <person name="Kauserud H."/>
        </authorList>
    </citation>
    <scope>NUCLEOTIDE SEQUENCE</scope>
    <source>
        <strain evidence="1">CBHHK067</strain>
    </source>
</reference>
<accession>A0AAD7DIQ3</accession>
<dbReference type="AlphaFoldDB" id="A0AAD7DIQ3"/>